<dbReference type="InterPro" id="IPR021109">
    <property type="entry name" value="Peptidase_aspartic_dom_sf"/>
</dbReference>
<feature type="region of interest" description="Disordered" evidence="1">
    <location>
        <begin position="155"/>
        <end position="177"/>
    </location>
</feature>
<dbReference type="CDD" id="cd00303">
    <property type="entry name" value="retropepsin_like"/>
    <property type="match status" value="1"/>
</dbReference>
<dbReference type="SUPFAM" id="SSF50630">
    <property type="entry name" value="Acid proteases"/>
    <property type="match status" value="1"/>
</dbReference>
<evidence type="ECO:0000256" key="1">
    <source>
        <dbReference type="SAM" id="MobiDB-lite"/>
    </source>
</evidence>
<reference evidence="3" key="1">
    <citation type="submission" date="2014-03" db="EMBL/GenBank/DDBJ databases">
        <title>The Genome Sequence of Puccinia striiformis f. sp. tritici PST-78.</title>
        <authorList>
            <consortium name="The Broad Institute Genome Sequencing Platform"/>
            <person name="Cuomo C."/>
            <person name="Hulbert S."/>
            <person name="Chen X."/>
            <person name="Walker B."/>
            <person name="Young S.K."/>
            <person name="Zeng Q."/>
            <person name="Gargeya S."/>
            <person name="Fitzgerald M."/>
            <person name="Haas B."/>
            <person name="Abouelleil A."/>
            <person name="Alvarado L."/>
            <person name="Arachchi H.M."/>
            <person name="Berlin A.M."/>
            <person name="Chapman S.B."/>
            <person name="Goldberg J."/>
            <person name="Griggs A."/>
            <person name="Gujja S."/>
            <person name="Hansen M."/>
            <person name="Howarth C."/>
            <person name="Imamovic A."/>
            <person name="Larimer J."/>
            <person name="McCowan C."/>
            <person name="Montmayeur A."/>
            <person name="Murphy C."/>
            <person name="Neiman D."/>
            <person name="Pearson M."/>
            <person name="Priest M."/>
            <person name="Roberts A."/>
            <person name="Saif S."/>
            <person name="Shea T."/>
            <person name="Sisk P."/>
            <person name="Sykes S."/>
            <person name="Wortman J."/>
            <person name="Nusbaum C."/>
            <person name="Birren B."/>
        </authorList>
    </citation>
    <scope>NUCLEOTIDE SEQUENCE [LARGE SCALE GENOMIC DNA]</scope>
    <source>
        <strain evidence="3">race PST-78</strain>
    </source>
</reference>
<evidence type="ECO:0000313" key="2">
    <source>
        <dbReference type="EMBL" id="KNE92582.1"/>
    </source>
</evidence>
<evidence type="ECO:0000313" key="3">
    <source>
        <dbReference type="Proteomes" id="UP000054564"/>
    </source>
</evidence>
<organism evidence="2 3">
    <name type="scientific">Puccinia striiformis f. sp. tritici PST-78</name>
    <dbReference type="NCBI Taxonomy" id="1165861"/>
    <lineage>
        <taxon>Eukaryota</taxon>
        <taxon>Fungi</taxon>
        <taxon>Dikarya</taxon>
        <taxon>Basidiomycota</taxon>
        <taxon>Pucciniomycotina</taxon>
        <taxon>Pucciniomycetes</taxon>
        <taxon>Pucciniales</taxon>
        <taxon>Pucciniaceae</taxon>
        <taxon>Puccinia</taxon>
    </lineage>
</organism>
<comment type="caution">
    <text evidence="2">The sequence shown here is derived from an EMBL/GenBank/DDBJ whole genome shotgun (WGS) entry which is preliminary data.</text>
</comment>
<dbReference type="EMBL" id="AJIL01000160">
    <property type="protein sequence ID" value="KNE92582.1"/>
    <property type="molecule type" value="Genomic_DNA"/>
</dbReference>
<evidence type="ECO:0008006" key="4">
    <source>
        <dbReference type="Google" id="ProtNLM"/>
    </source>
</evidence>
<gene>
    <name evidence="2" type="ORF">PSTG_14016</name>
</gene>
<name>A0A0L0UZW6_9BASI</name>
<dbReference type="Gene3D" id="2.40.70.10">
    <property type="entry name" value="Acid Proteases"/>
    <property type="match status" value="1"/>
</dbReference>
<sequence length="177" mass="19297">MNLPDPRIFVFLSIAPPRPTSATSLRQLPAPKFLIDLGATHNVLSDSYVESTGLLHLATESKRQITGFDGSCKTSLYQIDLKLDHDPATLNFIITRLKDAYNGILGMLWLKSHGHLINWRSGIATGIDEKGKGGDNGSTLRLEGLMPTPIIATSPRATEVSHQSHNSGPDEVIRPAY</sequence>
<proteinExistence type="predicted"/>
<dbReference type="Proteomes" id="UP000054564">
    <property type="component" value="Unassembled WGS sequence"/>
</dbReference>
<protein>
    <recommendedName>
        <fullName evidence="4">Peptidase A2 domain-containing protein</fullName>
    </recommendedName>
</protein>
<dbReference type="Pfam" id="PF13650">
    <property type="entry name" value="Asp_protease_2"/>
    <property type="match status" value="1"/>
</dbReference>
<accession>A0A0L0UZW6</accession>
<dbReference type="AlphaFoldDB" id="A0A0L0UZW6"/>
<keyword evidence="3" id="KW-1185">Reference proteome</keyword>